<comment type="caution">
    <text evidence="2">The sequence shown here is derived from an EMBL/GenBank/DDBJ whole genome shotgun (WGS) entry which is preliminary data.</text>
</comment>
<name>A0AAD5JTA8_ACENE</name>
<dbReference type="AlphaFoldDB" id="A0AAD5JTA8"/>
<feature type="compositionally biased region" description="Basic and acidic residues" evidence="1">
    <location>
        <begin position="87"/>
        <end position="96"/>
    </location>
</feature>
<reference evidence="2 3" key="1">
    <citation type="journal article" date="2022" name="Plant J.">
        <title>Strategies of tolerance reflected in two North American maple genomes.</title>
        <authorList>
            <person name="McEvoy S.L."/>
            <person name="Sezen U.U."/>
            <person name="Trouern-Trend A."/>
            <person name="McMahon S.M."/>
            <person name="Schaberg P.G."/>
            <person name="Yang J."/>
            <person name="Wegrzyn J.L."/>
            <person name="Swenson N.G."/>
        </authorList>
    </citation>
    <scope>NUCLEOTIDE SEQUENCE [LARGE SCALE GENOMIC DNA]</scope>
    <source>
        <strain evidence="2">91603</strain>
    </source>
</reference>
<evidence type="ECO:0000313" key="3">
    <source>
        <dbReference type="Proteomes" id="UP001064489"/>
    </source>
</evidence>
<accession>A0AAD5JTA8</accession>
<dbReference type="Proteomes" id="UP001064489">
    <property type="component" value="Chromosome 13"/>
</dbReference>
<evidence type="ECO:0000256" key="1">
    <source>
        <dbReference type="SAM" id="MobiDB-lite"/>
    </source>
</evidence>
<organism evidence="2 3">
    <name type="scientific">Acer negundo</name>
    <name type="common">Box elder</name>
    <dbReference type="NCBI Taxonomy" id="4023"/>
    <lineage>
        <taxon>Eukaryota</taxon>
        <taxon>Viridiplantae</taxon>
        <taxon>Streptophyta</taxon>
        <taxon>Embryophyta</taxon>
        <taxon>Tracheophyta</taxon>
        <taxon>Spermatophyta</taxon>
        <taxon>Magnoliopsida</taxon>
        <taxon>eudicotyledons</taxon>
        <taxon>Gunneridae</taxon>
        <taxon>Pentapetalae</taxon>
        <taxon>rosids</taxon>
        <taxon>malvids</taxon>
        <taxon>Sapindales</taxon>
        <taxon>Sapindaceae</taxon>
        <taxon>Hippocastanoideae</taxon>
        <taxon>Acereae</taxon>
        <taxon>Acer</taxon>
    </lineage>
</organism>
<feature type="region of interest" description="Disordered" evidence="1">
    <location>
        <begin position="87"/>
        <end position="106"/>
    </location>
</feature>
<evidence type="ECO:0000313" key="2">
    <source>
        <dbReference type="EMBL" id="KAI9198382.1"/>
    </source>
</evidence>
<protein>
    <submittedName>
        <fullName evidence="2">Uncharacterized protein</fullName>
    </submittedName>
</protein>
<sequence>MLKVLKATRSEQVDTHAARKEEIRAVKDEILREITTSEGRTRTVISDKKAHLFAPSHTRPTGRPTISEEAAQIRIATERSLKELADKEAAARDLSGKGKGKLSGTS</sequence>
<gene>
    <name evidence="2" type="ORF">LWI28_014817</name>
</gene>
<keyword evidence="3" id="KW-1185">Reference proteome</keyword>
<proteinExistence type="predicted"/>
<dbReference type="EMBL" id="JAJSOW010000002">
    <property type="protein sequence ID" value="KAI9198382.1"/>
    <property type="molecule type" value="Genomic_DNA"/>
</dbReference>